<proteinExistence type="inferred from homology"/>
<dbReference type="GO" id="GO:0047372">
    <property type="term" value="F:monoacylglycerol lipase activity"/>
    <property type="evidence" value="ECO:0007669"/>
    <property type="project" value="TreeGrafter"/>
</dbReference>
<dbReference type="PANTHER" id="PTHR32176:SF33">
    <property type="entry name" value="PATATIN"/>
    <property type="match status" value="1"/>
</dbReference>
<dbReference type="Pfam" id="PF01734">
    <property type="entry name" value="Patatin"/>
    <property type="match status" value="1"/>
</dbReference>
<feature type="active site" description="Nucleophile" evidence="4">
    <location>
        <position position="79"/>
    </location>
</feature>
<evidence type="ECO:0000313" key="9">
    <source>
        <dbReference type="Proteomes" id="UP001374535"/>
    </source>
</evidence>
<feature type="domain" description="PNPLA" evidence="7">
    <location>
        <begin position="36"/>
        <end position="227"/>
    </location>
</feature>
<accession>A0AAQ3NWD1</accession>
<comment type="similarity">
    <text evidence="1 5">Belongs to the patatin family.</text>
</comment>
<feature type="active site" description="Proton acceptor" evidence="4">
    <location>
        <position position="214"/>
    </location>
</feature>
<feature type="short sequence motif" description="GXSXG" evidence="4">
    <location>
        <begin position="77"/>
        <end position="81"/>
    </location>
</feature>
<keyword evidence="2 4" id="KW-0442">Lipid degradation</keyword>
<evidence type="ECO:0000259" key="7">
    <source>
        <dbReference type="PROSITE" id="PS51635"/>
    </source>
</evidence>
<organism evidence="8 9">
    <name type="scientific">Vigna mungo</name>
    <name type="common">Black gram</name>
    <name type="synonym">Phaseolus mungo</name>
    <dbReference type="NCBI Taxonomy" id="3915"/>
    <lineage>
        <taxon>Eukaryota</taxon>
        <taxon>Viridiplantae</taxon>
        <taxon>Streptophyta</taxon>
        <taxon>Embryophyta</taxon>
        <taxon>Tracheophyta</taxon>
        <taxon>Spermatophyta</taxon>
        <taxon>Magnoliopsida</taxon>
        <taxon>eudicotyledons</taxon>
        <taxon>Gunneridae</taxon>
        <taxon>Pentapetalae</taxon>
        <taxon>rosids</taxon>
        <taxon>fabids</taxon>
        <taxon>Fabales</taxon>
        <taxon>Fabaceae</taxon>
        <taxon>Papilionoideae</taxon>
        <taxon>50 kb inversion clade</taxon>
        <taxon>NPAAA clade</taxon>
        <taxon>indigoferoid/millettioid clade</taxon>
        <taxon>Phaseoleae</taxon>
        <taxon>Vigna</taxon>
    </lineage>
</organism>
<sequence length="506" mass="56143">MAHLVFFVLLFVGQLIGGFSIQKLTPSDSGNVLTVLSIDGGGIRGILPATVLDYLDKALKAKDPNADLAHYFDVIGGSSTGGLITAMLATPSPHDPTRAAFTPAQIVEFYKQFVKVNNQSTRPGNGSQFDGEFLHNITRELLKETRLNQTLTNVVIPTFDMKTQKPVIFSNYKLENAPYLNALLSDICISTSAAPTQLPPYYFVNDGVEFNMVDGGFAAGNPTQATISEVLQHNEYPKFLVLYVGTGTEKIKETFDAQTAANWLGPVIGKALTEYYFESLFVGSQPGDIYLRIEEYDLNPAFSNQVNASQESMKGLEETGKQLLQENVLQLNLDTFDVEKLELKNAEALDRIADILLGERQSRLKRKSIEKRGRPLLETLRVFSDKTQATSLSRETLPAKDKLKYETWSIEDKLGYKARFQRHQRQALSNPCCGSTGSAKVLLDLHDFWVLLQVMKMNVRDDGVDFTAAMEVYGLCSYAGVFMAKKMNGGAFCLCRYADFSDQDAM</sequence>
<protein>
    <recommendedName>
        <fullName evidence="5">Patatin</fullName>
        <ecNumber evidence="5">3.1.1.-</ecNumber>
    </recommendedName>
</protein>
<name>A0AAQ3NWD1_VIGMU</name>
<evidence type="ECO:0000256" key="5">
    <source>
        <dbReference type="RuleBase" id="RU361262"/>
    </source>
</evidence>
<feature type="short sequence motif" description="GXGXXG" evidence="4">
    <location>
        <begin position="40"/>
        <end position="45"/>
    </location>
</feature>
<comment type="function">
    <text evidence="5">Lipolytic acyl hydrolase (LAH).</text>
</comment>
<feature type="signal peptide" evidence="6">
    <location>
        <begin position="1"/>
        <end position="18"/>
    </location>
</feature>
<comment type="domain">
    <text evidence="5">The nitrogen atoms of the two glycine residues in the GGXR motif define the oxyanion hole, and stabilize the oxyanion that forms during the nucleophilic attack by the catalytic serine during substrate cleavage.</text>
</comment>
<dbReference type="GO" id="GO:0016042">
    <property type="term" value="P:lipid catabolic process"/>
    <property type="evidence" value="ECO:0007669"/>
    <property type="project" value="UniProtKB-UniRule"/>
</dbReference>
<evidence type="ECO:0000256" key="3">
    <source>
        <dbReference type="ARBA" id="ARBA00023098"/>
    </source>
</evidence>
<dbReference type="GO" id="GO:0004620">
    <property type="term" value="F:phospholipase activity"/>
    <property type="evidence" value="ECO:0007669"/>
    <property type="project" value="TreeGrafter"/>
</dbReference>
<gene>
    <name evidence="8" type="ORF">V8G54_010352</name>
</gene>
<dbReference type="SUPFAM" id="SSF52151">
    <property type="entry name" value="FabD/lysophospholipase-like"/>
    <property type="match status" value="1"/>
</dbReference>
<feature type="chain" id="PRO_5042848978" description="Patatin" evidence="6">
    <location>
        <begin position="19"/>
        <end position="506"/>
    </location>
</feature>
<evidence type="ECO:0000313" key="8">
    <source>
        <dbReference type="EMBL" id="WVZ17370.1"/>
    </source>
</evidence>
<evidence type="ECO:0000256" key="6">
    <source>
        <dbReference type="SAM" id="SignalP"/>
    </source>
</evidence>
<dbReference type="PANTHER" id="PTHR32176">
    <property type="entry name" value="XYLOSE ISOMERASE"/>
    <property type="match status" value="1"/>
</dbReference>
<keyword evidence="9" id="KW-1185">Reference proteome</keyword>
<reference evidence="8 9" key="1">
    <citation type="journal article" date="2023" name="Life. Sci Alliance">
        <title>Evolutionary insights into 3D genome organization and epigenetic landscape of Vigna mungo.</title>
        <authorList>
            <person name="Junaid A."/>
            <person name="Singh B."/>
            <person name="Bhatia S."/>
        </authorList>
    </citation>
    <scope>NUCLEOTIDE SEQUENCE [LARGE SCALE GENOMIC DNA]</scope>
    <source>
        <strain evidence="8">Urdbean</strain>
    </source>
</reference>
<keyword evidence="6" id="KW-0732">Signal</keyword>
<keyword evidence="4 5" id="KW-0378">Hydrolase</keyword>
<evidence type="ECO:0000256" key="2">
    <source>
        <dbReference type="ARBA" id="ARBA00022963"/>
    </source>
</evidence>
<dbReference type="PROSITE" id="PS51635">
    <property type="entry name" value="PNPLA"/>
    <property type="match status" value="1"/>
</dbReference>
<dbReference type="Gene3D" id="3.40.1090.10">
    <property type="entry name" value="Cytosolic phospholipase A2 catalytic domain"/>
    <property type="match status" value="1"/>
</dbReference>
<dbReference type="EMBL" id="CP144698">
    <property type="protein sequence ID" value="WVZ17370.1"/>
    <property type="molecule type" value="Genomic_DNA"/>
</dbReference>
<dbReference type="InterPro" id="IPR016035">
    <property type="entry name" value="Acyl_Trfase/lysoPLipase"/>
</dbReference>
<keyword evidence="3 4" id="KW-0443">Lipid metabolism</keyword>
<feature type="short sequence motif" description="DGA/G" evidence="4">
    <location>
        <begin position="214"/>
        <end position="216"/>
    </location>
</feature>
<dbReference type="EC" id="3.1.1.-" evidence="5"/>
<dbReference type="InterPro" id="IPR002641">
    <property type="entry name" value="PNPLA_dom"/>
</dbReference>
<evidence type="ECO:0000256" key="4">
    <source>
        <dbReference type="PROSITE-ProRule" id="PRU01161"/>
    </source>
</evidence>
<evidence type="ECO:0000256" key="1">
    <source>
        <dbReference type="ARBA" id="ARBA00010240"/>
    </source>
</evidence>
<dbReference type="Proteomes" id="UP001374535">
    <property type="component" value="Chromosome 3"/>
</dbReference>
<dbReference type="AlphaFoldDB" id="A0AAQ3NWD1"/>